<dbReference type="PANTHER" id="PTHR45979:SF30">
    <property type="entry name" value="NUCLEOTIDYLTRANSFERASE"/>
    <property type="match status" value="1"/>
</dbReference>
<feature type="region of interest" description="Disordered" evidence="1">
    <location>
        <begin position="372"/>
        <end position="478"/>
    </location>
</feature>
<comment type="caution">
    <text evidence="3">The sequence shown here is derived from an EMBL/GenBank/DDBJ whole genome shotgun (WGS) entry which is preliminary data.</text>
</comment>
<evidence type="ECO:0000256" key="1">
    <source>
        <dbReference type="SAM" id="MobiDB-lite"/>
    </source>
</evidence>
<dbReference type="STRING" id="574566.I0Z7C4"/>
<feature type="compositionally biased region" description="Low complexity" evidence="1">
    <location>
        <begin position="940"/>
        <end position="955"/>
    </location>
</feature>
<feature type="compositionally biased region" description="Low complexity" evidence="1">
    <location>
        <begin position="690"/>
        <end position="710"/>
    </location>
</feature>
<feature type="domain" description="PAP/OAS1 substrate-binding-related" evidence="2">
    <location>
        <begin position="105"/>
        <end position="294"/>
    </location>
</feature>
<evidence type="ECO:0000313" key="4">
    <source>
        <dbReference type="Proteomes" id="UP000007264"/>
    </source>
</evidence>
<feature type="region of interest" description="Disordered" evidence="1">
    <location>
        <begin position="604"/>
        <end position="1019"/>
    </location>
</feature>
<dbReference type="SUPFAM" id="SSF81631">
    <property type="entry name" value="PAP/OAS1 substrate-binding domain"/>
    <property type="match status" value="1"/>
</dbReference>
<keyword evidence="4" id="KW-1185">Reference proteome</keyword>
<feature type="compositionally biased region" description="Polar residues" evidence="1">
    <location>
        <begin position="717"/>
        <end position="732"/>
    </location>
</feature>
<dbReference type="InterPro" id="IPR043519">
    <property type="entry name" value="NT_sf"/>
</dbReference>
<dbReference type="PANTHER" id="PTHR45979">
    <property type="entry name" value="PAP/OAS1 SUBSTRATE-BINDING DOMAIN SUPERFAMILY"/>
    <property type="match status" value="1"/>
</dbReference>
<feature type="compositionally biased region" description="Polar residues" evidence="1">
    <location>
        <begin position="664"/>
        <end position="680"/>
    </location>
</feature>
<dbReference type="AlphaFoldDB" id="I0Z7C4"/>
<dbReference type="InterPro" id="IPR058921">
    <property type="entry name" value="PAP/OAS1-rel"/>
</dbReference>
<gene>
    <name evidence="3" type="ORF">COCSUDRAFT_39611</name>
</gene>
<organism evidence="3 4">
    <name type="scientific">Coccomyxa subellipsoidea (strain C-169)</name>
    <name type="common">Green microalga</name>
    <dbReference type="NCBI Taxonomy" id="574566"/>
    <lineage>
        <taxon>Eukaryota</taxon>
        <taxon>Viridiplantae</taxon>
        <taxon>Chlorophyta</taxon>
        <taxon>core chlorophytes</taxon>
        <taxon>Trebouxiophyceae</taxon>
        <taxon>Trebouxiophyceae incertae sedis</taxon>
        <taxon>Coccomyxaceae</taxon>
        <taxon>Coccomyxa</taxon>
        <taxon>Coccomyxa subellipsoidea</taxon>
    </lineage>
</organism>
<protein>
    <recommendedName>
        <fullName evidence="2">PAP/OAS1 substrate-binding-related domain-containing protein</fullName>
    </recommendedName>
</protein>
<evidence type="ECO:0000313" key="3">
    <source>
        <dbReference type="EMBL" id="EIE26543.1"/>
    </source>
</evidence>
<accession>I0Z7C4</accession>
<evidence type="ECO:0000259" key="2">
    <source>
        <dbReference type="Pfam" id="PF26180"/>
    </source>
</evidence>
<feature type="compositionally biased region" description="Low complexity" evidence="1">
    <location>
        <begin position="1006"/>
        <end position="1019"/>
    </location>
</feature>
<sequence length="1155" mass="121998">MLQVEAYMFGSVPLKTYLPDGDIDLAVFQGKGPRLRDVWTYELSALLEAEGRNALNPHRVKDVQIINAEVKLLKCLVDNIVVDISFDTLGGLCTVAFLESIDRHIGKQHLFKRSVILVKAWCYYESRLLGAHHGLLSTYALETMVLYIFNMYHHELQSPLKVLRKFLVVFSKFDWDGHALSLQGPIPLSSFPDPQVEPVAGAEGGALLRGDVLKTMLEMYSPVQQGPGKAFTIKNMNIMDPLLPTNNLGRSVNKASKARIRKALAHGCHMLDSIFDKVGQEATEAVDGFFRNTWNAQRTQLPSLGRLHPDALLAHVPAFCRPLMVPAAMSPVPSQPRSAESHAFHPAYLMAYAPASAAANMHDSNGNGAVDLGGAGRAFSGPLPERPHSSASNISASSEPPGPFPVPAGGEARARGPSGTGHPQSVLANGGGAELRRSNSGRAGPNGLDPGGHGGHHKRDNGTPHQGHYEGPLRSNGLVSMPLTGQEQMLLPMYAYALHGMAYPVPLQPGSLHMRFHPTSVPTFGPTLSLPNGRIYQQQPPILPASAGLMYQRPAPQSSAVEGAAPAAAPAEASPAKDLLEGDLFTLSQHLTVARRCHTFVTSQDSAPAVAEQQPQEGHPNPQQHQPAHLRTSRSQLGLDQHRPGQGHGARHQRGTAGTRKDNAVTNNRPRAPARSNSADNLDMRHIRAHAAAEAARAAGPAGLGQQPRPTVLTPPLSVSTAAPATGVTTAQARAGAPTEAADISDRASGAKGPVEPEPEAAQSSSRVSSGSAQEPRTPSIGHHRPVEASSATCIEPDGHAAAQGQPQPVRTLADAVRQGPSRQRGAEQQPQQHLQQQQQQQAESTQHQPGPAPTTPTKAQLGPYSSALLGLSRPQRSPVSGQSLSPPSAASRCVAAGSPKGPLHPGSSPPASHRSASGAGAQGRSRADASADGGRPKGAQEASQPAAQPALPKQPQTPPPAAFALSNEGDFPQLGAVKTRKASRRGNPGGQSPAGSAAQTPVADSKPTSPSFSTASTPVTATGAKRVWAGNSAGLLQSAGNSPAGWPSRCNPIPCYTLDTAFACNPCSYFLDFHKLLHMFSATVRFDKIRVLAGRMQRQRLGRGRTRQMQAAQAGRRAPAPWQAAPKPLRGRHSRGRQPGEAPRPGQLWAAVPL</sequence>
<feature type="compositionally biased region" description="Low complexity" evidence="1">
    <location>
        <begin position="1108"/>
        <end position="1127"/>
    </location>
</feature>
<feature type="compositionally biased region" description="Low complexity" evidence="1">
    <location>
        <begin position="389"/>
        <end position="398"/>
    </location>
</feature>
<dbReference type="Gene3D" id="1.10.1410.10">
    <property type="match status" value="1"/>
</dbReference>
<feature type="compositionally biased region" description="Low complexity" evidence="1">
    <location>
        <begin position="827"/>
        <end position="850"/>
    </location>
</feature>
<feature type="compositionally biased region" description="Polar residues" evidence="1">
    <location>
        <begin position="875"/>
        <end position="889"/>
    </location>
</feature>
<dbReference type="Gene3D" id="3.30.460.10">
    <property type="entry name" value="Beta Polymerase, domain 2"/>
    <property type="match status" value="1"/>
</dbReference>
<dbReference type="RefSeq" id="XP_005651087.1">
    <property type="nucleotide sequence ID" value="XM_005651030.1"/>
</dbReference>
<dbReference type="Pfam" id="PF26180">
    <property type="entry name" value="PAP-OAS1"/>
    <property type="match status" value="1"/>
</dbReference>
<dbReference type="InterPro" id="IPR058920">
    <property type="entry name" value="PAP-OAS1-bd-rel"/>
</dbReference>
<dbReference type="GeneID" id="17044553"/>
<reference evidence="3 4" key="1">
    <citation type="journal article" date="2012" name="Genome Biol.">
        <title>The genome of the polar eukaryotic microalga coccomyxa subellipsoidea reveals traits of cold adaptation.</title>
        <authorList>
            <person name="Blanc G."/>
            <person name="Agarkova I."/>
            <person name="Grimwood J."/>
            <person name="Kuo A."/>
            <person name="Brueggeman A."/>
            <person name="Dunigan D."/>
            <person name="Gurnon J."/>
            <person name="Ladunga I."/>
            <person name="Lindquist E."/>
            <person name="Lucas S."/>
            <person name="Pangilinan J."/>
            <person name="Proschold T."/>
            <person name="Salamov A."/>
            <person name="Schmutz J."/>
            <person name="Weeks D."/>
            <person name="Yamada T."/>
            <person name="Claverie J.M."/>
            <person name="Grigoriev I."/>
            <person name="Van Etten J."/>
            <person name="Lomsadze A."/>
            <person name="Borodovsky M."/>
        </authorList>
    </citation>
    <scope>NUCLEOTIDE SEQUENCE [LARGE SCALE GENOMIC DNA]</scope>
    <source>
        <strain evidence="3 4">C-169</strain>
    </source>
</reference>
<dbReference type="eggNOG" id="KOG1906">
    <property type="taxonomic scope" value="Eukaryota"/>
</dbReference>
<feature type="compositionally biased region" description="Low complexity" evidence="1">
    <location>
        <begin position="906"/>
        <end position="932"/>
    </location>
</feature>
<proteinExistence type="predicted"/>
<dbReference type="SUPFAM" id="SSF81301">
    <property type="entry name" value="Nucleotidyltransferase"/>
    <property type="match status" value="1"/>
</dbReference>
<dbReference type="EMBL" id="AGSI01000002">
    <property type="protein sequence ID" value="EIE26543.1"/>
    <property type="molecule type" value="Genomic_DNA"/>
</dbReference>
<name>I0Z7C4_COCSC</name>
<dbReference type="KEGG" id="csl:COCSUDRAFT_39611"/>
<dbReference type="Proteomes" id="UP000007264">
    <property type="component" value="Unassembled WGS sequence"/>
</dbReference>
<feature type="region of interest" description="Disordered" evidence="1">
    <location>
        <begin position="1102"/>
        <end position="1155"/>
    </location>
</feature>
<feature type="compositionally biased region" description="Polar residues" evidence="1">
    <location>
        <begin position="613"/>
        <end position="626"/>
    </location>
</feature>
<dbReference type="OrthoDB" id="273917at2759"/>